<protein>
    <submittedName>
        <fullName evidence="1">Uncharacterized protein</fullName>
    </submittedName>
</protein>
<proteinExistence type="predicted"/>
<keyword evidence="2" id="KW-1185">Reference proteome</keyword>
<evidence type="ECO:0000313" key="2">
    <source>
        <dbReference type="Proteomes" id="UP000031443"/>
    </source>
</evidence>
<reference evidence="2" key="1">
    <citation type="journal article" date="2013" name="Nat. Genet.">
        <title>The draft genomes of soft-shell turtle and green sea turtle yield insights into the development and evolution of the turtle-specific body plan.</title>
        <authorList>
            <person name="Wang Z."/>
            <person name="Pascual-Anaya J."/>
            <person name="Zadissa A."/>
            <person name="Li W."/>
            <person name="Niimura Y."/>
            <person name="Huang Z."/>
            <person name="Li C."/>
            <person name="White S."/>
            <person name="Xiong Z."/>
            <person name="Fang D."/>
            <person name="Wang B."/>
            <person name="Ming Y."/>
            <person name="Chen Y."/>
            <person name="Zheng Y."/>
            <person name="Kuraku S."/>
            <person name="Pignatelli M."/>
            <person name="Herrero J."/>
            <person name="Beal K."/>
            <person name="Nozawa M."/>
            <person name="Li Q."/>
            <person name="Wang J."/>
            <person name="Zhang H."/>
            <person name="Yu L."/>
            <person name="Shigenobu S."/>
            <person name="Wang J."/>
            <person name="Liu J."/>
            <person name="Flicek P."/>
            <person name="Searle S."/>
            <person name="Wang J."/>
            <person name="Kuratani S."/>
            <person name="Yin Y."/>
            <person name="Aken B."/>
            <person name="Zhang G."/>
            <person name="Irie N."/>
        </authorList>
    </citation>
    <scope>NUCLEOTIDE SEQUENCE [LARGE SCALE GENOMIC DNA]</scope>
</reference>
<accession>M7C6G3</accession>
<dbReference type="AlphaFoldDB" id="M7C6G3"/>
<name>M7C6G3_CHEMY</name>
<dbReference type="Proteomes" id="UP000031443">
    <property type="component" value="Unassembled WGS sequence"/>
</dbReference>
<dbReference type="EMBL" id="KB514586">
    <property type="protein sequence ID" value="EMP40103.1"/>
    <property type="molecule type" value="Genomic_DNA"/>
</dbReference>
<sequence>MLPGTVLGVARDCTIDFGSGHGVYVESGSNDIVNSTDCLHAGGIPGDIRPVLPLSPILSTGSRVRWCCKLRPSHPYRSLGGWCFLVHCRAAGLIGTTAHNTQTSDCGVEVDTGTAPMACLTLLPPYCCRCCPHTGLQMSLTVCPFGVDSSVVTRETLGLLKIQDCPLPHHWIGARDRLQITIGTKVGILQKNVTVGGPLT</sequence>
<evidence type="ECO:0000313" key="1">
    <source>
        <dbReference type="EMBL" id="EMP40103.1"/>
    </source>
</evidence>
<gene>
    <name evidence="1" type="ORF">UY3_02680</name>
</gene>
<organism evidence="1 2">
    <name type="scientific">Chelonia mydas</name>
    <name type="common">Green sea-turtle</name>
    <name type="synonym">Chelonia agassizi</name>
    <dbReference type="NCBI Taxonomy" id="8469"/>
    <lineage>
        <taxon>Eukaryota</taxon>
        <taxon>Metazoa</taxon>
        <taxon>Chordata</taxon>
        <taxon>Craniata</taxon>
        <taxon>Vertebrata</taxon>
        <taxon>Euteleostomi</taxon>
        <taxon>Archelosauria</taxon>
        <taxon>Testudinata</taxon>
        <taxon>Testudines</taxon>
        <taxon>Cryptodira</taxon>
        <taxon>Durocryptodira</taxon>
        <taxon>Americhelydia</taxon>
        <taxon>Chelonioidea</taxon>
        <taxon>Cheloniidae</taxon>
        <taxon>Chelonia</taxon>
    </lineage>
</organism>